<accession>A0A1Z5JPR0</accession>
<dbReference type="InterPro" id="IPR000961">
    <property type="entry name" value="AGC-kinase_C"/>
</dbReference>
<dbReference type="PANTHER" id="PTHR24353:SF143">
    <property type="entry name" value="PROTEIN KINASE DOMAIN-CONTAINING PROTEIN"/>
    <property type="match status" value="1"/>
</dbReference>
<organism evidence="10 11">
    <name type="scientific">Fistulifera solaris</name>
    <name type="common">Oleaginous diatom</name>
    <dbReference type="NCBI Taxonomy" id="1519565"/>
    <lineage>
        <taxon>Eukaryota</taxon>
        <taxon>Sar</taxon>
        <taxon>Stramenopiles</taxon>
        <taxon>Ochrophyta</taxon>
        <taxon>Bacillariophyta</taxon>
        <taxon>Bacillariophyceae</taxon>
        <taxon>Bacillariophycidae</taxon>
        <taxon>Naviculales</taxon>
        <taxon>Naviculaceae</taxon>
        <taxon>Fistulifera</taxon>
    </lineage>
</organism>
<dbReference type="Gene3D" id="1.10.510.10">
    <property type="entry name" value="Transferase(Phosphotransferase) domain 1"/>
    <property type="match status" value="1"/>
</dbReference>
<dbReference type="InParanoid" id="A0A1Z5JPR0"/>
<keyword evidence="11" id="KW-1185">Reference proteome</keyword>
<evidence type="ECO:0000259" key="9">
    <source>
        <dbReference type="PROSITE" id="PS51285"/>
    </source>
</evidence>
<feature type="region of interest" description="Disordered" evidence="7">
    <location>
        <begin position="116"/>
        <end position="144"/>
    </location>
</feature>
<dbReference type="GO" id="GO:0004691">
    <property type="term" value="F:cAMP-dependent protein kinase activity"/>
    <property type="evidence" value="ECO:0007669"/>
    <property type="project" value="TreeGrafter"/>
</dbReference>
<dbReference type="EMBL" id="BDSP01000096">
    <property type="protein sequence ID" value="GAX15822.1"/>
    <property type="molecule type" value="Genomic_DNA"/>
</dbReference>
<dbReference type="Gene3D" id="3.30.200.20">
    <property type="entry name" value="Phosphorylase Kinase, domain 1"/>
    <property type="match status" value="1"/>
</dbReference>
<keyword evidence="1" id="KW-0723">Serine/threonine-protein kinase</keyword>
<dbReference type="PROSITE" id="PS51285">
    <property type="entry name" value="AGC_KINASE_CTER"/>
    <property type="match status" value="1"/>
</dbReference>
<protein>
    <recommendedName>
        <fullName evidence="12">Protein kinase domain-containing protein</fullName>
    </recommendedName>
</protein>
<dbReference type="SUPFAM" id="SSF56112">
    <property type="entry name" value="Protein kinase-like (PK-like)"/>
    <property type="match status" value="1"/>
</dbReference>
<dbReference type="InterPro" id="IPR017441">
    <property type="entry name" value="Protein_kinase_ATP_BS"/>
</dbReference>
<dbReference type="InterPro" id="IPR011009">
    <property type="entry name" value="Kinase-like_dom_sf"/>
</dbReference>
<keyword evidence="5 6" id="KW-0067">ATP-binding</keyword>
<dbReference type="FunCoup" id="A0A1Z5JPR0">
    <property type="interactions" value="71"/>
</dbReference>
<sequence length="515" mass="59164">MSSINAKPDYHSPQRLRAKLNHFLDDSGRQQPKTNIADASALALFTVDESDTSVQMEDMFPIGEIKRVSPSSPHKYSGLSHYLTKAQLTPNRKSRMSGDNSLQSVSLDSSFSSSFYECDDDSSSNLDRSSQSPDSTRRRKRASLRQDAYRQIPTFTWRRESVIHNGRRKFNFVPVEDDGIDHDINLNDLRKHRLLGEGLFGQVWLASSKSRPYAVKVQSKYELAEGAKIEFAVREKEIMSRMKHPFIIRLVKAYQDHQFIYLIMDFVKGGELWSLLHPCTDNVDTVALPERQSKFYTLCLADAVVYIHKRKYIFRDLKPENILIDAAGYPVLVDFGLAKRLERGEKTYTTVGTPAYCSPEIINGDGHTRCTDYWSLGIIAYEMLMGGNPFSFEGIDQFSLYRAISEDDYPPIKNVTEDAVDFIRRMLIKDPIKRLGARSPKDVLNHEWFDDFDLTAIRRRKIKAPWVPELSDPLDSSHFDDWSDLDDKSTHTFPEIDHKDETLFDSFPLTSQSFH</sequence>
<evidence type="ECO:0000256" key="3">
    <source>
        <dbReference type="ARBA" id="ARBA00022741"/>
    </source>
</evidence>
<evidence type="ECO:0000256" key="5">
    <source>
        <dbReference type="ARBA" id="ARBA00022840"/>
    </source>
</evidence>
<gene>
    <name evidence="10" type="ORF">FisN_3Lh269</name>
</gene>
<reference evidence="10 11" key="1">
    <citation type="journal article" date="2015" name="Plant Cell">
        <title>Oil accumulation by the oleaginous diatom Fistulifera solaris as revealed by the genome and transcriptome.</title>
        <authorList>
            <person name="Tanaka T."/>
            <person name="Maeda Y."/>
            <person name="Veluchamy A."/>
            <person name="Tanaka M."/>
            <person name="Abida H."/>
            <person name="Marechal E."/>
            <person name="Bowler C."/>
            <person name="Muto M."/>
            <person name="Sunaga Y."/>
            <person name="Tanaka M."/>
            <person name="Yoshino T."/>
            <person name="Taniguchi T."/>
            <person name="Fukuda Y."/>
            <person name="Nemoto M."/>
            <person name="Matsumoto M."/>
            <person name="Wong P.S."/>
            <person name="Aburatani S."/>
            <person name="Fujibuchi W."/>
        </authorList>
    </citation>
    <scope>NUCLEOTIDE SEQUENCE [LARGE SCALE GENOMIC DNA]</scope>
    <source>
        <strain evidence="10 11">JPCC DA0580</strain>
    </source>
</reference>
<keyword evidence="3 6" id="KW-0547">Nucleotide-binding</keyword>
<dbReference type="InterPro" id="IPR000719">
    <property type="entry name" value="Prot_kinase_dom"/>
</dbReference>
<proteinExistence type="predicted"/>
<evidence type="ECO:0000256" key="6">
    <source>
        <dbReference type="PROSITE-ProRule" id="PRU10141"/>
    </source>
</evidence>
<dbReference type="OrthoDB" id="37858at2759"/>
<dbReference type="PROSITE" id="PS50011">
    <property type="entry name" value="PROTEIN_KINASE_DOM"/>
    <property type="match status" value="1"/>
</dbReference>
<dbReference type="GO" id="GO:0005524">
    <property type="term" value="F:ATP binding"/>
    <property type="evidence" value="ECO:0007669"/>
    <property type="project" value="UniProtKB-UniRule"/>
</dbReference>
<evidence type="ECO:0008006" key="12">
    <source>
        <dbReference type="Google" id="ProtNLM"/>
    </source>
</evidence>
<dbReference type="SMART" id="SM00133">
    <property type="entry name" value="S_TK_X"/>
    <property type="match status" value="1"/>
</dbReference>
<feature type="compositionally biased region" description="Low complexity" evidence="7">
    <location>
        <begin position="123"/>
        <end position="134"/>
    </location>
</feature>
<evidence type="ECO:0000256" key="4">
    <source>
        <dbReference type="ARBA" id="ARBA00022777"/>
    </source>
</evidence>
<name>A0A1Z5JPR0_FISSO</name>
<dbReference type="PROSITE" id="PS00107">
    <property type="entry name" value="PROTEIN_KINASE_ATP"/>
    <property type="match status" value="1"/>
</dbReference>
<evidence type="ECO:0000313" key="10">
    <source>
        <dbReference type="EMBL" id="GAX15822.1"/>
    </source>
</evidence>
<feature type="domain" description="Protein kinase" evidence="8">
    <location>
        <begin position="189"/>
        <end position="449"/>
    </location>
</feature>
<dbReference type="AlphaFoldDB" id="A0A1Z5JPR0"/>
<feature type="binding site" evidence="6">
    <location>
        <position position="216"/>
    </location>
    <ligand>
        <name>ATP</name>
        <dbReference type="ChEBI" id="CHEBI:30616"/>
    </ligand>
</feature>
<dbReference type="Pfam" id="PF00069">
    <property type="entry name" value="Pkinase"/>
    <property type="match status" value="1"/>
</dbReference>
<dbReference type="GO" id="GO:0005952">
    <property type="term" value="C:cAMP-dependent protein kinase complex"/>
    <property type="evidence" value="ECO:0007669"/>
    <property type="project" value="TreeGrafter"/>
</dbReference>
<keyword evidence="2" id="KW-0808">Transferase</keyword>
<keyword evidence="4" id="KW-0418">Kinase</keyword>
<dbReference type="Proteomes" id="UP000198406">
    <property type="component" value="Unassembled WGS sequence"/>
</dbReference>
<feature type="domain" description="AGC-kinase C-terminal" evidence="9">
    <location>
        <begin position="450"/>
        <end position="515"/>
    </location>
</feature>
<evidence type="ECO:0000256" key="7">
    <source>
        <dbReference type="SAM" id="MobiDB-lite"/>
    </source>
</evidence>
<evidence type="ECO:0000256" key="1">
    <source>
        <dbReference type="ARBA" id="ARBA00022527"/>
    </source>
</evidence>
<dbReference type="SMART" id="SM00220">
    <property type="entry name" value="S_TKc"/>
    <property type="match status" value="1"/>
</dbReference>
<evidence type="ECO:0000256" key="2">
    <source>
        <dbReference type="ARBA" id="ARBA00022679"/>
    </source>
</evidence>
<dbReference type="PANTHER" id="PTHR24353">
    <property type="entry name" value="CYCLIC NUCLEOTIDE-DEPENDENT PROTEIN KINASE"/>
    <property type="match status" value="1"/>
</dbReference>
<evidence type="ECO:0000259" key="8">
    <source>
        <dbReference type="PROSITE" id="PS50011"/>
    </source>
</evidence>
<comment type="caution">
    <text evidence="10">The sequence shown here is derived from an EMBL/GenBank/DDBJ whole genome shotgun (WGS) entry which is preliminary data.</text>
</comment>
<evidence type="ECO:0000313" key="11">
    <source>
        <dbReference type="Proteomes" id="UP000198406"/>
    </source>
</evidence>